<dbReference type="AlphaFoldDB" id="J9GNW9"/>
<dbReference type="GO" id="GO:0042834">
    <property type="term" value="F:peptidoglycan binding"/>
    <property type="evidence" value="ECO:0007669"/>
    <property type="project" value="InterPro"/>
</dbReference>
<evidence type="ECO:0000259" key="2">
    <source>
        <dbReference type="Pfam" id="PF05036"/>
    </source>
</evidence>
<keyword evidence="3" id="KW-0131">Cell cycle</keyword>
<reference evidence="3" key="1">
    <citation type="journal article" date="2012" name="PLoS ONE">
        <title>Gene sets for utilization of primary and secondary nutrition supplies in the distal gut of endangered iberian lynx.</title>
        <authorList>
            <person name="Alcaide M."/>
            <person name="Messina E."/>
            <person name="Richter M."/>
            <person name="Bargiela R."/>
            <person name="Peplies J."/>
            <person name="Huws S.A."/>
            <person name="Newbold C.J."/>
            <person name="Golyshin P.N."/>
            <person name="Simon M.A."/>
            <person name="Lopez G."/>
            <person name="Yakimov M.M."/>
            <person name="Ferrer M."/>
        </authorList>
    </citation>
    <scope>NUCLEOTIDE SEQUENCE</scope>
</reference>
<protein>
    <submittedName>
        <fullName evidence="3">Protein containing Sporulation/cell division region, bacteria domain protein</fullName>
    </submittedName>
</protein>
<dbReference type="InterPro" id="IPR007730">
    <property type="entry name" value="SPOR-like_dom"/>
</dbReference>
<feature type="region of interest" description="Disordered" evidence="1">
    <location>
        <begin position="40"/>
        <end position="94"/>
    </location>
</feature>
<dbReference type="InterPro" id="IPR036680">
    <property type="entry name" value="SPOR-like_sf"/>
</dbReference>
<sequence>MLQAQTTFTDHLRTDLSGKGKVTIEQSAVIENIVNKKKIKHSAVPAPQHKPAPTETATGKTEQPARPREAHEDLLDKFKSNTEKNQQPAKMQGYRIQVYAGPKSTGQSEARKIEQKCKKALPGISTYVRFIQPRWTCRIGDFQTRADANLFVEKLREAKVSSQITIVRCEIFKVY</sequence>
<dbReference type="GO" id="GO:0051301">
    <property type="term" value="P:cell division"/>
    <property type="evidence" value="ECO:0007669"/>
    <property type="project" value="UniProtKB-KW"/>
</dbReference>
<feature type="compositionally biased region" description="Basic and acidic residues" evidence="1">
    <location>
        <begin position="63"/>
        <end position="82"/>
    </location>
</feature>
<keyword evidence="3" id="KW-0132">Cell division</keyword>
<feature type="domain" description="SPOR" evidence="2">
    <location>
        <begin position="92"/>
        <end position="163"/>
    </location>
</feature>
<proteinExistence type="predicted"/>
<accession>J9GNW9</accession>
<name>J9GNW9_9ZZZZ</name>
<dbReference type="Gene3D" id="3.30.70.1070">
    <property type="entry name" value="Sporulation related repeat"/>
    <property type="match status" value="1"/>
</dbReference>
<comment type="caution">
    <text evidence="3">The sequence shown here is derived from an EMBL/GenBank/DDBJ whole genome shotgun (WGS) entry which is preliminary data.</text>
</comment>
<organism evidence="3">
    <name type="scientific">gut metagenome</name>
    <dbReference type="NCBI Taxonomy" id="749906"/>
    <lineage>
        <taxon>unclassified sequences</taxon>
        <taxon>metagenomes</taxon>
        <taxon>organismal metagenomes</taxon>
    </lineage>
</organism>
<dbReference type="EMBL" id="AMCI01000407">
    <property type="protein sequence ID" value="EJX09379.1"/>
    <property type="molecule type" value="Genomic_DNA"/>
</dbReference>
<dbReference type="Pfam" id="PF05036">
    <property type="entry name" value="SPOR"/>
    <property type="match status" value="1"/>
</dbReference>
<evidence type="ECO:0000256" key="1">
    <source>
        <dbReference type="SAM" id="MobiDB-lite"/>
    </source>
</evidence>
<gene>
    <name evidence="3" type="ORF">EVA_02527</name>
</gene>
<evidence type="ECO:0000313" key="3">
    <source>
        <dbReference type="EMBL" id="EJX09379.1"/>
    </source>
</evidence>